<feature type="chain" id="PRO_5046683590" description="3-keto-disaccharide hydrolase domain-containing protein" evidence="2">
    <location>
        <begin position="18"/>
        <end position="267"/>
    </location>
</feature>
<keyword evidence="2" id="KW-0732">Signal</keyword>
<evidence type="ECO:0008006" key="5">
    <source>
        <dbReference type="Google" id="ProtNLM"/>
    </source>
</evidence>
<dbReference type="Proteomes" id="UP001214250">
    <property type="component" value="Chromosome 1"/>
</dbReference>
<accession>A0ABY7VXV2</accession>
<protein>
    <recommendedName>
        <fullName evidence="5">3-keto-disaccharide hydrolase domain-containing protein</fullName>
    </recommendedName>
</protein>
<keyword evidence="4" id="KW-1185">Reference proteome</keyword>
<feature type="region of interest" description="Disordered" evidence="1">
    <location>
        <begin position="226"/>
        <end position="267"/>
    </location>
</feature>
<evidence type="ECO:0000256" key="2">
    <source>
        <dbReference type="SAM" id="SignalP"/>
    </source>
</evidence>
<reference evidence="3 4" key="1">
    <citation type="submission" date="2023-02" db="EMBL/GenBank/DDBJ databases">
        <title>Genome sequence of Lentisphaera profundi SAORIC-696.</title>
        <authorList>
            <person name="Kim e."/>
            <person name="Cho J.-C."/>
            <person name="Choi A."/>
            <person name="Kang I."/>
        </authorList>
    </citation>
    <scope>NUCLEOTIDE SEQUENCE [LARGE SCALE GENOMIC DNA]</scope>
    <source>
        <strain evidence="3 4">SAORIC-696</strain>
    </source>
</reference>
<evidence type="ECO:0000313" key="4">
    <source>
        <dbReference type="Proteomes" id="UP001214250"/>
    </source>
</evidence>
<evidence type="ECO:0000313" key="3">
    <source>
        <dbReference type="EMBL" id="WDE96898.1"/>
    </source>
</evidence>
<proteinExistence type="predicted"/>
<feature type="compositionally biased region" description="Polar residues" evidence="1">
    <location>
        <begin position="230"/>
        <end position="240"/>
    </location>
</feature>
<dbReference type="EMBL" id="CP117811">
    <property type="protein sequence ID" value="WDE96898.1"/>
    <property type="molecule type" value="Genomic_DNA"/>
</dbReference>
<sequence length="267" mass="30587">MKYLFALVICLLIPLSAEELLVTPKADYMNESFDHESINNRIRPPKTMNWSVIKGEYIGSPKDVSSTKVQHLLSFWTPNPHNGLLLEFAFKFDVTPEFFEFHLGRNYAKVYFENGSLHFRRDENINGKIKSIDHEIAKQLNTFRWNKIRIESINNQYLIKINNSTPLFLKSIGENPEIYGGFKITGSGINKIYLDKVVLKSVKGPTNNLNEKISAYTRLDSTRSEAGKNTIVQSTSPQKQIKTEKEALKKQASPSPKTTKSRKLIYI</sequence>
<gene>
    <name evidence="3" type="ORF">PQO03_02855</name>
</gene>
<dbReference type="RefSeq" id="WP_274150962.1">
    <property type="nucleotide sequence ID" value="NZ_CP117811.1"/>
</dbReference>
<organism evidence="3 4">
    <name type="scientific">Lentisphaera profundi</name>
    <dbReference type="NCBI Taxonomy" id="1658616"/>
    <lineage>
        <taxon>Bacteria</taxon>
        <taxon>Pseudomonadati</taxon>
        <taxon>Lentisphaerota</taxon>
        <taxon>Lentisphaeria</taxon>
        <taxon>Lentisphaerales</taxon>
        <taxon>Lentisphaeraceae</taxon>
        <taxon>Lentisphaera</taxon>
    </lineage>
</organism>
<evidence type="ECO:0000256" key="1">
    <source>
        <dbReference type="SAM" id="MobiDB-lite"/>
    </source>
</evidence>
<name>A0ABY7VXV2_9BACT</name>
<feature type="signal peptide" evidence="2">
    <location>
        <begin position="1"/>
        <end position="17"/>
    </location>
</feature>